<feature type="domain" description="YqaJ viral recombinase" evidence="1">
    <location>
        <begin position="2"/>
        <end position="77"/>
    </location>
</feature>
<sequence length="89" mass="9973">MCGFFGNAATRYGSEHKAIPIEDFQELTGFQVETCGIFIGKQDECFLGASPHGIVKEENAIVEVKCPEKVKKISIEEAVNNKMYRLFEI</sequence>
<reference evidence="2" key="1">
    <citation type="journal article" date="2023" name="Insect Mol. Biol.">
        <title>Genome sequencing provides insights into the evolution of gene families encoding plant cell wall-degrading enzymes in longhorned beetles.</title>
        <authorList>
            <person name="Shin N.R."/>
            <person name="Okamura Y."/>
            <person name="Kirsch R."/>
            <person name="Pauchet Y."/>
        </authorList>
    </citation>
    <scope>NUCLEOTIDE SEQUENCE</scope>
    <source>
        <strain evidence="2">RBIC_L_NR</strain>
    </source>
</reference>
<protein>
    <recommendedName>
        <fullName evidence="1">YqaJ viral recombinase domain-containing protein</fullName>
    </recommendedName>
</protein>
<evidence type="ECO:0000313" key="2">
    <source>
        <dbReference type="EMBL" id="KAJ8931863.1"/>
    </source>
</evidence>
<accession>A0AAV8WZJ5</accession>
<dbReference type="Pfam" id="PF09588">
    <property type="entry name" value="YqaJ"/>
    <property type="match status" value="1"/>
</dbReference>
<dbReference type="GO" id="GO:0006281">
    <property type="term" value="P:DNA repair"/>
    <property type="evidence" value="ECO:0007669"/>
    <property type="project" value="UniProtKB-ARBA"/>
</dbReference>
<proteinExistence type="predicted"/>
<gene>
    <name evidence="2" type="ORF">NQ314_015129</name>
</gene>
<dbReference type="PANTHER" id="PTHR46609:SF8">
    <property type="entry name" value="YQAJ VIRAL RECOMBINASE DOMAIN-CONTAINING PROTEIN"/>
    <property type="match status" value="1"/>
</dbReference>
<comment type="caution">
    <text evidence="2">The sequence shown here is derived from an EMBL/GenBank/DDBJ whole genome shotgun (WGS) entry which is preliminary data.</text>
</comment>
<dbReference type="Gene3D" id="3.90.320.10">
    <property type="match status" value="1"/>
</dbReference>
<keyword evidence="3" id="KW-1185">Reference proteome</keyword>
<dbReference type="AlphaFoldDB" id="A0AAV8WZJ5"/>
<dbReference type="SUPFAM" id="SSF52980">
    <property type="entry name" value="Restriction endonuclease-like"/>
    <property type="match status" value="1"/>
</dbReference>
<dbReference type="InterPro" id="IPR011604">
    <property type="entry name" value="PDDEXK-like_dom_sf"/>
</dbReference>
<dbReference type="EMBL" id="JANEYF010004209">
    <property type="protein sequence ID" value="KAJ8931863.1"/>
    <property type="molecule type" value="Genomic_DNA"/>
</dbReference>
<dbReference type="InterPro" id="IPR011335">
    <property type="entry name" value="Restrct_endonuc-II-like"/>
</dbReference>
<dbReference type="Proteomes" id="UP001162156">
    <property type="component" value="Unassembled WGS sequence"/>
</dbReference>
<dbReference type="PANTHER" id="PTHR46609">
    <property type="entry name" value="EXONUCLEASE, PHAGE-TYPE/RECB, C-TERMINAL DOMAIN-CONTAINING PROTEIN"/>
    <property type="match status" value="1"/>
</dbReference>
<evidence type="ECO:0000313" key="3">
    <source>
        <dbReference type="Proteomes" id="UP001162156"/>
    </source>
</evidence>
<dbReference type="InterPro" id="IPR019080">
    <property type="entry name" value="YqaJ_viral_recombinase"/>
</dbReference>
<evidence type="ECO:0000259" key="1">
    <source>
        <dbReference type="Pfam" id="PF09588"/>
    </source>
</evidence>
<organism evidence="2 3">
    <name type="scientific">Rhamnusium bicolor</name>
    <dbReference type="NCBI Taxonomy" id="1586634"/>
    <lineage>
        <taxon>Eukaryota</taxon>
        <taxon>Metazoa</taxon>
        <taxon>Ecdysozoa</taxon>
        <taxon>Arthropoda</taxon>
        <taxon>Hexapoda</taxon>
        <taxon>Insecta</taxon>
        <taxon>Pterygota</taxon>
        <taxon>Neoptera</taxon>
        <taxon>Endopterygota</taxon>
        <taxon>Coleoptera</taxon>
        <taxon>Polyphaga</taxon>
        <taxon>Cucujiformia</taxon>
        <taxon>Chrysomeloidea</taxon>
        <taxon>Cerambycidae</taxon>
        <taxon>Lepturinae</taxon>
        <taxon>Rhagiini</taxon>
        <taxon>Rhamnusium</taxon>
    </lineage>
</organism>
<dbReference type="InterPro" id="IPR051703">
    <property type="entry name" value="NF-kappa-B_Signaling_Reg"/>
</dbReference>
<name>A0AAV8WZJ5_9CUCU</name>